<dbReference type="Gene3D" id="4.10.60.30">
    <property type="entry name" value="Nanos, RNA-binding domain"/>
    <property type="match status" value="1"/>
</dbReference>
<feature type="compositionally biased region" description="Polar residues" evidence="9">
    <location>
        <begin position="30"/>
        <end position="39"/>
    </location>
</feature>
<feature type="compositionally biased region" description="Low complexity" evidence="9">
    <location>
        <begin position="40"/>
        <end position="62"/>
    </location>
</feature>
<protein>
    <submittedName>
        <fullName evidence="12">Uncharacterized protein LOC113519227</fullName>
    </submittedName>
</protein>
<evidence type="ECO:0000313" key="12">
    <source>
        <dbReference type="RefSeq" id="XP_026760082.1"/>
    </source>
</evidence>
<dbReference type="GO" id="GO:0005737">
    <property type="term" value="C:cytoplasm"/>
    <property type="evidence" value="ECO:0007669"/>
    <property type="project" value="UniProtKB-SubCell"/>
</dbReference>
<feature type="region of interest" description="Disordered" evidence="9">
    <location>
        <begin position="25"/>
        <end position="89"/>
    </location>
</feature>
<keyword evidence="5" id="KW-0862">Zinc</keyword>
<dbReference type="Pfam" id="PF05741">
    <property type="entry name" value="zf-nanos"/>
    <property type="match status" value="1"/>
</dbReference>
<keyword evidence="3" id="KW-0479">Metal-binding</keyword>
<dbReference type="PROSITE" id="PS51522">
    <property type="entry name" value="ZF_NANOS"/>
    <property type="match status" value="1"/>
</dbReference>
<organism evidence="11 12">
    <name type="scientific">Galleria mellonella</name>
    <name type="common">Greater wax moth</name>
    <dbReference type="NCBI Taxonomy" id="7137"/>
    <lineage>
        <taxon>Eukaryota</taxon>
        <taxon>Metazoa</taxon>
        <taxon>Ecdysozoa</taxon>
        <taxon>Arthropoda</taxon>
        <taxon>Hexapoda</taxon>
        <taxon>Insecta</taxon>
        <taxon>Pterygota</taxon>
        <taxon>Neoptera</taxon>
        <taxon>Endopterygota</taxon>
        <taxon>Lepidoptera</taxon>
        <taxon>Glossata</taxon>
        <taxon>Ditrysia</taxon>
        <taxon>Pyraloidea</taxon>
        <taxon>Pyralidae</taxon>
        <taxon>Galleriinae</taxon>
        <taxon>Galleria</taxon>
    </lineage>
</organism>
<sequence>MFPSKPMFDYMDEINRLFPRPIENDLLPSPSAQSNTSFLSSPMSSGVVNRSSSSADSMSPDSFPHISTIQSPDLTRLPHPSTFPDTPMRRYRPIVGRKFQSTAQPVHPNVVQTSPPRTWDQDVELAKTIWQNDEPLPFSHTPPKDRNFSEQKNSTQNVYYELFPNKNVGYENKTPVKAEAPLMTSSSCNVSPDFSQISRSPLQSPILPNPSHSRAISPMYNVIPSSSNSPPDNTKVCTFCRKNGETPVVFMTHTVKERVGNTFIVSCPILRSHVCSTCGGTGDNAHTITYCPVLRNRNNGRPLQSTTITLKNTRIKSNGRKRF</sequence>
<dbReference type="Proteomes" id="UP001652740">
    <property type="component" value="Unplaced"/>
</dbReference>
<evidence type="ECO:0000259" key="10">
    <source>
        <dbReference type="PROSITE" id="PS51522"/>
    </source>
</evidence>
<dbReference type="GO" id="GO:0008270">
    <property type="term" value="F:zinc ion binding"/>
    <property type="evidence" value="ECO:0007669"/>
    <property type="project" value="UniProtKB-KW"/>
</dbReference>
<keyword evidence="11" id="KW-1185">Reference proteome</keyword>
<dbReference type="RefSeq" id="XP_026760082.1">
    <property type="nucleotide sequence ID" value="XM_026904281.3"/>
</dbReference>
<name>A0A6J1X2W5_GALME</name>
<proteinExistence type="inferred from homology"/>
<evidence type="ECO:0000256" key="4">
    <source>
        <dbReference type="ARBA" id="ARBA00022771"/>
    </source>
</evidence>
<evidence type="ECO:0000256" key="7">
    <source>
        <dbReference type="ARBA" id="ARBA00022884"/>
    </source>
</evidence>
<accession>A0A6J1X2W5</accession>
<reference evidence="12" key="1">
    <citation type="submission" date="2025-08" db="UniProtKB">
        <authorList>
            <consortium name="RefSeq"/>
        </authorList>
    </citation>
    <scope>IDENTIFICATION</scope>
    <source>
        <tissue evidence="12">Whole larvae</tissue>
    </source>
</reference>
<evidence type="ECO:0000256" key="1">
    <source>
        <dbReference type="ARBA" id="ARBA00004496"/>
    </source>
</evidence>
<keyword evidence="7 8" id="KW-0694">RNA-binding</keyword>
<dbReference type="GeneID" id="113519227"/>
<dbReference type="InterPro" id="IPR038129">
    <property type="entry name" value="Nanos_sf"/>
</dbReference>
<dbReference type="KEGG" id="gmw:113519227"/>
<dbReference type="OrthoDB" id="5864971at2759"/>
<gene>
    <name evidence="12" type="primary">LOC113519227</name>
</gene>
<feature type="domain" description="Nanos-type" evidence="10">
    <location>
        <begin position="236"/>
        <end position="293"/>
    </location>
</feature>
<dbReference type="InParanoid" id="A0A6J1X2W5"/>
<dbReference type="InterPro" id="IPR024161">
    <property type="entry name" value="Znf_nanos-typ"/>
</dbReference>
<evidence type="ECO:0000256" key="3">
    <source>
        <dbReference type="ARBA" id="ARBA00022723"/>
    </source>
</evidence>
<comment type="subcellular location">
    <subcellularLocation>
        <location evidence="1">Cytoplasm</location>
    </subcellularLocation>
</comment>
<evidence type="ECO:0000256" key="9">
    <source>
        <dbReference type="SAM" id="MobiDB-lite"/>
    </source>
</evidence>
<comment type="similarity">
    <text evidence="8">Belongs to the nanos family.</text>
</comment>
<dbReference type="GO" id="GO:0006417">
    <property type="term" value="P:regulation of translation"/>
    <property type="evidence" value="ECO:0007669"/>
    <property type="project" value="UniProtKB-UniRule"/>
</dbReference>
<evidence type="ECO:0000313" key="11">
    <source>
        <dbReference type="Proteomes" id="UP001652740"/>
    </source>
</evidence>
<keyword evidence="4 8" id="KW-0863">Zinc-finger</keyword>
<evidence type="ECO:0000256" key="8">
    <source>
        <dbReference type="PROSITE-ProRule" id="PRU00855"/>
    </source>
</evidence>
<evidence type="ECO:0000256" key="2">
    <source>
        <dbReference type="ARBA" id="ARBA00022490"/>
    </source>
</evidence>
<dbReference type="GO" id="GO:0003723">
    <property type="term" value="F:RNA binding"/>
    <property type="evidence" value="ECO:0007669"/>
    <property type="project" value="UniProtKB-UniRule"/>
</dbReference>
<keyword evidence="6 8" id="KW-0810">Translation regulation</keyword>
<dbReference type="PANTHER" id="PTHR12887">
    <property type="entry name" value="NANOS PROTEIN"/>
    <property type="match status" value="1"/>
</dbReference>
<evidence type="ECO:0000256" key="5">
    <source>
        <dbReference type="ARBA" id="ARBA00022833"/>
    </source>
</evidence>
<evidence type="ECO:0000256" key="6">
    <source>
        <dbReference type="ARBA" id="ARBA00022845"/>
    </source>
</evidence>
<keyword evidence="2" id="KW-0963">Cytoplasm</keyword>
<dbReference type="AlphaFoldDB" id="A0A6J1X2W5"/>
<dbReference type="InterPro" id="IPR008705">
    <property type="entry name" value="Nanos/Xcar2"/>
</dbReference>